<dbReference type="InterPro" id="IPR009057">
    <property type="entry name" value="Homeodomain-like_sf"/>
</dbReference>
<dbReference type="PROSITE" id="PS51294">
    <property type="entry name" value="HTH_MYB"/>
    <property type="match status" value="1"/>
</dbReference>
<evidence type="ECO:0000259" key="2">
    <source>
        <dbReference type="PROSITE" id="PS51294"/>
    </source>
</evidence>
<proteinExistence type="predicted"/>
<feature type="domain" description="HTH myb-type" evidence="2">
    <location>
        <begin position="1"/>
        <end position="57"/>
    </location>
</feature>
<keyword evidence="5" id="KW-1185">Reference proteome</keyword>
<dbReference type="SUPFAM" id="SSF46689">
    <property type="entry name" value="Homeodomain-like"/>
    <property type="match status" value="1"/>
</dbReference>
<protein>
    <submittedName>
        <fullName evidence="3">Myb-like DNA-binding domain-containing protein</fullName>
    </submittedName>
    <submittedName>
        <fullName evidence="4">Myb-like_DNA-binding domain-containing protein</fullName>
    </submittedName>
</protein>
<dbReference type="SMART" id="SM00717">
    <property type="entry name" value="SANT"/>
    <property type="match status" value="1"/>
</dbReference>
<organism evidence="3">
    <name type="scientific">Hexamita inflata</name>
    <dbReference type="NCBI Taxonomy" id="28002"/>
    <lineage>
        <taxon>Eukaryota</taxon>
        <taxon>Metamonada</taxon>
        <taxon>Diplomonadida</taxon>
        <taxon>Hexamitidae</taxon>
        <taxon>Hexamitinae</taxon>
        <taxon>Hexamita</taxon>
    </lineage>
</organism>
<dbReference type="InterPro" id="IPR017930">
    <property type="entry name" value="Myb_dom"/>
</dbReference>
<dbReference type="Gene3D" id="1.10.10.60">
    <property type="entry name" value="Homeodomain-like"/>
    <property type="match status" value="1"/>
</dbReference>
<dbReference type="PROSITE" id="PS50090">
    <property type="entry name" value="MYB_LIKE"/>
    <property type="match status" value="1"/>
</dbReference>
<dbReference type="CDD" id="cd00167">
    <property type="entry name" value="SANT"/>
    <property type="match status" value="1"/>
</dbReference>
<evidence type="ECO:0000313" key="4">
    <source>
        <dbReference type="EMBL" id="CAL6090748.1"/>
    </source>
</evidence>
<dbReference type="AlphaFoldDB" id="A0AA86NUH9"/>
<reference evidence="4 5" key="2">
    <citation type="submission" date="2024-07" db="EMBL/GenBank/DDBJ databases">
        <authorList>
            <person name="Akdeniz Z."/>
        </authorList>
    </citation>
    <scope>NUCLEOTIDE SEQUENCE [LARGE SCALE GENOMIC DNA]</scope>
</reference>
<dbReference type="GO" id="GO:0003677">
    <property type="term" value="F:DNA binding"/>
    <property type="evidence" value="ECO:0007669"/>
    <property type="project" value="UniProtKB-KW"/>
</dbReference>
<dbReference type="Proteomes" id="UP001642409">
    <property type="component" value="Unassembled WGS sequence"/>
</dbReference>
<sequence length="216" mass="25704">MQKKEWSLEEVQNLVKITSDLKLVNRKLDWVEISNQMQTRTAQQCKSYYSNVIKKNMNVECRENHTWSKIEILSLWTMGVNFGSDYQLIQKTCFQHLSIKQISSQWKQIQKMHQEQYQMFENIIQDPKFIQTLNQKMFTKLYVNVLLGCSRMQLINDKLLNKQQSHEPDYGHPVDITEIKAFEAYFKKISPQQLLQIFQNEQTSRGLPDIDLSEYA</sequence>
<dbReference type="EMBL" id="CAXDID020000430">
    <property type="protein sequence ID" value="CAL6090748.1"/>
    <property type="molecule type" value="Genomic_DNA"/>
</dbReference>
<dbReference type="Pfam" id="PF00249">
    <property type="entry name" value="Myb_DNA-binding"/>
    <property type="match status" value="1"/>
</dbReference>
<keyword evidence="3" id="KW-0238">DNA-binding</keyword>
<comment type="caution">
    <text evidence="3">The sequence shown here is derived from an EMBL/GenBank/DDBJ whole genome shotgun (WGS) entry which is preliminary data.</text>
</comment>
<dbReference type="EMBL" id="CATOUU010000331">
    <property type="protein sequence ID" value="CAI9924996.1"/>
    <property type="molecule type" value="Genomic_DNA"/>
</dbReference>
<evidence type="ECO:0000313" key="3">
    <source>
        <dbReference type="EMBL" id="CAI9924996.1"/>
    </source>
</evidence>
<gene>
    <name evidence="3" type="ORF">HINF_LOCUS12641</name>
    <name evidence="4" type="ORF">HINF_LOCUS65458</name>
</gene>
<feature type="domain" description="Myb-like" evidence="1">
    <location>
        <begin position="1"/>
        <end position="53"/>
    </location>
</feature>
<evidence type="ECO:0000313" key="5">
    <source>
        <dbReference type="Proteomes" id="UP001642409"/>
    </source>
</evidence>
<name>A0AA86NUH9_9EUKA</name>
<accession>A0AA86NUH9</accession>
<reference evidence="3" key="1">
    <citation type="submission" date="2023-06" db="EMBL/GenBank/DDBJ databases">
        <authorList>
            <person name="Kurt Z."/>
        </authorList>
    </citation>
    <scope>NUCLEOTIDE SEQUENCE</scope>
</reference>
<dbReference type="InterPro" id="IPR001005">
    <property type="entry name" value="SANT/Myb"/>
</dbReference>
<evidence type="ECO:0000259" key="1">
    <source>
        <dbReference type="PROSITE" id="PS50090"/>
    </source>
</evidence>